<keyword evidence="6" id="KW-0175">Coiled coil</keyword>
<dbReference type="InParanoid" id="Q4N1W3"/>
<dbReference type="InterPro" id="IPR000330">
    <property type="entry name" value="SNF2_N"/>
</dbReference>
<dbReference type="Pfam" id="PF00271">
    <property type="entry name" value="Helicase_C"/>
    <property type="match status" value="1"/>
</dbReference>
<feature type="region of interest" description="Disordered" evidence="7">
    <location>
        <begin position="1805"/>
        <end position="1849"/>
    </location>
</feature>
<dbReference type="InterPro" id="IPR014001">
    <property type="entry name" value="Helicase_ATP-bd"/>
</dbReference>
<dbReference type="KEGG" id="tpv:TP04_0614"/>
<dbReference type="PROSITE" id="PS01359">
    <property type="entry name" value="ZF_PHD_1"/>
    <property type="match status" value="2"/>
</dbReference>
<dbReference type="InterPro" id="IPR038718">
    <property type="entry name" value="SNF2-like_sf"/>
</dbReference>
<dbReference type="InterPro" id="IPR001965">
    <property type="entry name" value="Znf_PHD"/>
</dbReference>
<dbReference type="PROSITE" id="PS51194">
    <property type="entry name" value="HELICASE_CTER"/>
    <property type="match status" value="1"/>
</dbReference>
<dbReference type="InterPro" id="IPR049730">
    <property type="entry name" value="SNF2/RAD54-like_C"/>
</dbReference>
<dbReference type="CDD" id="cd15489">
    <property type="entry name" value="PHD_SF"/>
    <property type="match status" value="1"/>
</dbReference>
<evidence type="ECO:0000313" key="13">
    <source>
        <dbReference type="Proteomes" id="UP000001949"/>
    </source>
</evidence>
<evidence type="ECO:0000256" key="3">
    <source>
        <dbReference type="ARBA" id="ARBA00022801"/>
    </source>
</evidence>
<dbReference type="SUPFAM" id="SSF57903">
    <property type="entry name" value="FYVE/PHD zinc finger"/>
    <property type="match status" value="2"/>
</dbReference>
<keyword evidence="2 5" id="KW-0863">Zinc-finger</keyword>
<dbReference type="InterPro" id="IPR019786">
    <property type="entry name" value="Zinc_finger_PHD-type_CS"/>
</dbReference>
<dbReference type="Gene3D" id="3.40.50.300">
    <property type="entry name" value="P-loop containing nucleotide triphosphate hydrolases"/>
    <property type="match status" value="2"/>
</dbReference>
<dbReference type="InterPro" id="IPR001841">
    <property type="entry name" value="Znf_RING"/>
</dbReference>
<evidence type="ECO:0000259" key="8">
    <source>
        <dbReference type="PROSITE" id="PS50016"/>
    </source>
</evidence>
<keyword evidence="1" id="KW-0479">Metal-binding</keyword>
<dbReference type="PROSITE" id="PS51192">
    <property type="entry name" value="HELICASE_ATP_BIND_1"/>
    <property type="match status" value="1"/>
</dbReference>
<organism evidence="12 13">
    <name type="scientific">Theileria parva</name>
    <name type="common">East coast fever infection agent</name>
    <dbReference type="NCBI Taxonomy" id="5875"/>
    <lineage>
        <taxon>Eukaryota</taxon>
        <taxon>Sar</taxon>
        <taxon>Alveolata</taxon>
        <taxon>Apicomplexa</taxon>
        <taxon>Aconoidasida</taxon>
        <taxon>Piroplasmida</taxon>
        <taxon>Theileriidae</taxon>
        <taxon>Theileria</taxon>
    </lineage>
</organism>
<dbReference type="GeneID" id="3501042"/>
<dbReference type="InterPro" id="IPR011011">
    <property type="entry name" value="Znf_FYVE_PHD"/>
</dbReference>
<dbReference type="eggNOG" id="KOG0385">
    <property type="taxonomic scope" value="Eukaryota"/>
</dbReference>
<dbReference type="SMART" id="SM00487">
    <property type="entry name" value="DEXDc"/>
    <property type="match status" value="1"/>
</dbReference>
<feature type="compositionally biased region" description="Low complexity" evidence="7">
    <location>
        <begin position="1400"/>
        <end position="1409"/>
    </location>
</feature>
<evidence type="ECO:0000256" key="4">
    <source>
        <dbReference type="ARBA" id="ARBA00022833"/>
    </source>
</evidence>
<evidence type="ECO:0000256" key="5">
    <source>
        <dbReference type="PROSITE-ProRule" id="PRU00175"/>
    </source>
</evidence>
<feature type="domain" description="Helicase C-terminal" evidence="11">
    <location>
        <begin position="1018"/>
        <end position="1171"/>
    </location>
</feature>
<feature type="region of interest" description="Disordered" evidence="7">
    <location>
        <begin position="1960"/>
        <end position="1991"/>
    </location>
</feature>
<keyword evidence="4" id="KW-0862">Zinc</keyword>
<dbReference type="EMBL" id="AAGK01000004">
    <property type="protein sequence ID" value="EAN31966.1"/>
    <property type="molecule type" value="Genomic_DNA"/>
</dbReference>
<dbReference type="Pfam" id="PF00628">
    <property type="entry name" value="PHD"/>
    <property type="match status" value="1"/>
</dbReference>
<dbReference type="PROSITE" id="PS50089">
    <property type="entry name" value="ZF_RING_2"/>
    <property type="match status" value="1"/>
</dbReference>
<keyword evidence="3" id="KW-0378">Hydrolase</keyword>
<dbReference type="GO" id="GO:0005524">
    <property type="term" value="F:ATP binding"/>
    <property type="evidence" value="ECO:0007669"/>
    <property type="project" value="InterPro"/>
</dbReference>
<dbReference type="Pfam" id="PF00176">
    <property type="entry name" value="SNF2-rel_dom"/>
    <property type="match status" value="1"/>
</dbReference>
<evidence type="ECO:0000256" key="2">
    <source>
        <dbReference type="ARBA" id="ARBA00022771"/>
    </source>
</evidence>
<feature type="compositionally biased region" description="Polar residues" evidence="7">
    <location>
        <begin position="1307"/>
        <end position="1340"/>
    </location>
</feature>
<dbReference type="InterPro" id="IPR001650">
    <property type="entry name" value="Helicase_C-like"/>
</dbReference>
<keyword evidence="12" id="KW-0347">Helicase</keyword>
<dbReference type="OMA" id="VCKPEEH"/>
<keyword evidence="12" id="KW-0547">Nucleotide-binding</keyword>
<dbReference type="InterPro" id="IPR027417">
    <property type="entry name" value="P-loop_NTPase"/>
</dbReference>
<dbReference type="GO" id="GO:0016787">
    <property type="term" value="F:hydrolase activity"/>
    <property type="evidence" value="ECO:0007669"/>
    <property type="project" value="UniProtKB-KW"/>
</dbReference>
<reference evidence="12 13" key="1">
    <citation type="journal article" date="2005" name="Science">
        <title>Genome sequence of Theileria parva, a bovine pathogen that transforms lymphocytes.</title>
        <authorList>
            <person name="Gardner M.J."/>
            <person name="Bishop R."/>
            <person name="Shah T."/>
            <person name="de Villiers E.P."/>
            <person name="Carlton J.M."/>
            <person name="Hall N."/>
            <person name="Ren Q."/>
            <person name="Paulsen I.T."/>
            <person name="Pain A."/>
            <person name="Berriman M."/>
            <person name="Wilson R.J.M."/>
            <person name="Sato S."/>
            <person name="Ralph S.A."/>
            <person name="Mann D.J."/>
            <person name="Xiong Z."/>
            <person name="Shallom S.J."/>
            <person name="Weidman J."/>
            <person name="Jiang L."/>
            <person name="Lynn J."/>
            <person name="Weaver B."/>
            <person name="Shoaibi A."/>
            <person name="Domingo A.R."/>
            <person name="Wasawo D."/>
            <person name="Crabtree J."/>
            <person name="Wortman J.R."/>
            <person name="Haas B."/>
            <person name="Angiuoli S.V."/>
            <person name="Creasy T.H."/>
            <person name="Lu C."/>
            <person name="Suh B."/>
            <person name="Silva J.C."/>
            <person name="Utterback T.R."/>
            <person name="Feldblyum T.V."/>
            <person name="Pertea M."/>
            <person name="Allen J."/>
            <person name="Nierman W.C."/>
            <person name="Taracha E.L.N."/>
            <person name="Salzberg S.L."/>
            <person name="White O.R."/>
            <person name="Fitzhugh H.A."/>
            <person name="Morzaria S."/>
            <person name="Venter J.C."/>
            <person name="Fraser C.M."/>
            <person name="Nene V."/>
        </authorList>
    </citation>
    <scope>NUCLEOTIDE SEQUENCE [LARGE SCALE GENOMIC DNA]</scope>
    <source>
        <strain evidence="12 13">Muguga</strain>
    </source>
</reference>
<dbReference type="CDD" id="cd17919">
    <property type="entry name" value="DEXHc_Snf"/>
    <property type="match status" value="1"/>
</dbReference>
<dbReference type="Proteomes" id="UP000001949">
    <property type="component" value="Unassembled WGS sequence"/>
</dbReference>
<dbReference type="GO" id="GO:0008270">
    <property type="term" value="F:zinc ion binding"/>
    <property type="evidence" value="ECO:0007669"/>
    <property type="project" value="UniProtKB-KW"/>
</dbReference>
<dbReference type="SUPFAM" id="SSF52540">
    <property type="entry name" value="P-loop containing nucleoside triphosphate hydrolases"/>
    <property type="match status" value="2"/>
</dbReference>
<name>Q4N1W3_THEPA</name>
<evidence type="ECO:0000259" key="11">
    <source>
        <dbReference type="PROSITE" id="PS51194"/>
    </source>
</evidence>
<dbReference type="InterPro" id="IPR013083">
    <property type="entry name" value="Znf_RING/FYVE/PHD"/>
</dbReference>
<feature type="coiled-coil region" evidence="6">
    <location>
        <begin position="1644"/>
        <end position="1671"/>
    </location>
</feature>
<feature type="coiled-coil region" evidence="6">
    <location>
        <begin position="278"/>
        <end position="312"/>
    </location>
</feature>
<dbReference type="eggNOG" id="KOG0383">
    <property type="taxonomic scope" value="Eukaryota"/>
</dbReference>
<dbReference type="SMART" id="SM00249">
    <property type="entry name" value="PHD"/>
    <property type="match status" value="5"/>
</dbReference>
<evidence type="ECO:0000256" key="6">
    <source>
        <dbReference type="SAM" id="Coils"/>
    </source>
</evidence>
<dbReference type="STRING" id="5875.Q4N1W3"/>
<dbReference type="CDD" id="cd18793">
    <property type="entry name" value="SF2_C_SNF"/>
    <property type="match status" value="1"/>
</dbReference>
<feature type="domain" description="PHD-type" evidence="8">
    <location>
        <begin position="80"/>
        <end position="131"/>
    </location>
</feature>
<feature type="region of interest" description="Disordered" evidence="7">
    <location>
        <begin position="1304"/>
        <end position="1418"/>
    </location>
</feature>
<feature type="domain" description="RING-type" evidence="9">
    <location>
        <begin position="83"/>
        <end position="129"/>
    </location>
</feature>
<dbReference type="Gene3D" id="3.30.40.10">
    <property type="entry name" value="Zinc/RING finger domain, C3HC4 (zinc finger)"/>
    <property type="match status" value="4"/>
</dbReference>
<protein>
    <submittedName>
        <fullName evidence="12">DNA-dependent helicase, putative</fullName>
    </submittedName>
</protein>
<evidence type="ECO:0000256" key="1">
    <source>
        <dbReference type="ARBA" id="ARBA00022723"/>
    </source>
</evidence>
<dbReference type="GO" id="GO:0004386">
    <property type="term" value="F:helicase activity"/>
    <property type="evidence" value="ECO:0007669"/>
    <property type="project" value="UniProtKB-KW"/>
</dbReference>
<keyword evidence="12" id="KW-0067">ATP-binding</keyword>
<dbReference type="VEuPathDB" id="PiroplasmaDB:TpMuguga_04g00614"/>
<dbReference type="Gene3D" id="3.40.50.10810">
    <property type="entry name" value="Tandem AAA-ATPase domain"/>
    <property type="match status" value="1"/>
</dbReference>
<accession>Q4N1W3</accession>
<evidence type="ECO:0000256" key="7">
    <source>
        <dbReference type="SAM" id="MobiDB-lite"/>
    </source>
</evidence>
<evidence type="ECO:0000259" key="10">
    <source>
        <dbReference type="PROSITE" id="PS51192"/>
    </source>
</evidence>
<proteinExistence type="predicted"/>
<keyword evidence="13" id="KW-1185">Reference proteome</keyword>
<gene>
    <name evidence="12" type="ordered locus">TP04_0614</name>
</gene>
<dbReference type="SMART" id="SM00490">
    <property type="entry name" value="HELICc"/>
    <property type="match status" value="1"/>
</dbReference>
<comment type="caution">
    <text evidence="12">The sequence shown here is derived from an EMBL/GenBank/DDBJ whole genome shotgun (WGS) entry which is preliminary data.</text>
</comment>
<evidence type="ECO:0000259" key="9">
    <source>
        <dbReference type="PROSITE" id="PS50089"/>
    </source>
</evidence>
<feature type="compositionally biased region" description="Low complexity" evidence="7">
    <location>
        <begin position="1818"/>
        <end position="1836"/>
    </location>
</feature>
<dbReference type="SMART" id="SM00184">
    <property type="entry name" value="RING"/>
    <property type="match status" value="3"/>
</dbReference>
<sequence length="2026" mass="232932">MAPKRGWCKYCLDDYRQGDIIVRCSSCPRTFHRECLDHELLTNTSGSAYYQNNYDNPVDLSDFTCDSCQQYAQEVEIVNDERCKICKERNRDESDILLLCDGCPNSYHMSCLDLHVEPDSEKWYCPMCKPESFEGVNVRAHRRNPLLDTSEHVNSSICYVCQRHGKLLGCDFCSNSFHYDCLPEFDIDSEYIEQFLKLTVDTIADVWECPCCRGEDPFINQMHKRWTISQIEKNSKTRRKSILTWKGVITRYRNRFILAHRQELAPFVTTKIIDQLIRSFISNKNKNKKEKMKDVESQLDQLQEEQLIESNKFVIKARKSCFYPSGRRRDSRPMRNGVSLKPHQEDGVDWLLKSFLTGGAILADEMGLGKTIQTLCFLSYLKMMNIEGPHLIVVPLSTVGNWLREIHRFTPHLTVVKICGSKTERLHAMSDRLAYNGLYDLFVTTYETVKCEEAFFVETVPRWQCLILDEAHRIKNQSGALRHSMDRIVANMRLLLTGTPLQNNAQELFTLINFMFPELFRDSQIMEQAFNVKKRIRNEDEMNFTVEELESIKTLLSKIMLRRLKEQAISLPKKIFHDVWLPLSEETLKWYRTLMNIRTLMRENLSIKKLLGIVIKMRIICGHPRGIVSRPQQREKLLEFFKQDLNFQKQIESEANELNDLKGYTHIQASAKLTFLDKLLNQLHYENCAIIPNYLKMYNQHLKSLDQSLYRQFINNNPDPLVTATDTQFLGPLKMDAVTDDFIKGKIFKIDPDKSGPSKITDDDLKNLLMVKTELPKFEPNVLKELTLKSELTLNPENIFKGELNLKREVVDKAESETSSFKRELEAEDQDQNGLKDGKGDKGSKKKRKKISKDEFLSTVENQYVRVPKNTSENKMYLSDCLHEVNLTQNCPYVSMKIYENALEQEAKYKKSKKKVLYKFESTNLIEAAVGSTESLSNYINDPNRKTSRVIESDDEDDLPETNGDKNVLNGDGTPSSDNLLNGGKDGVGADKSVGGDKSGVKSEKTAASGQNNGVSVEAEDSKVYMHKVLIFTQFQLVLDELETYCINRGWKYMRLDGSTNKLIRELDIREFNSNNSNYFVYLISTRAGGLGINLTAANHVVLYDEDWNPFIDLQAIDRAHRIGQKRNVHIWKLISEWTVEERMALIREKKLQLDKLILHNKTTKAGADEGDSSFTNSVTNGESGKILDEEDVIISLSHAAMLKMMMHGNKALKCLEAEPITDLKLNEIVDRKRRAPPEHLDDTNDIDDVIIGSSNQVQGEDRVIIQLVKEEDEMDITQEDPANHPKKKVSGLLVNDLINEEDTTDYGVNQPNEGSSYYGVNQPNEGSSYYGVNQPNEVSSDYGPEGVSGDSVDYRGNEDGGDYGNTGDSSDYGATGDTGDYRLNNDGLVNGASEVNAGTSETSQTQEETPVKKRGRKRKMVMELEQAGLLWRSVREKKKPNMIYTPMEWQKKGEGRVLRHETKCFCCSKPKNFRTTYKDKEGNEVEVDYGELIKCFRCPKSYHKFCERVSNIKKTWSCRWHECCLCFRKSSQCGNLLIHCSSCPTSFCYDCFPPDYTRHYVSDDYYYNLNQRGLVANSTNWIFFLCSKCKIESERKRRSISGEERDKHKKEQKELRSELLSTIKSKADNISSRETKRLQSIINREDKKRIEAMKIQESELEERHRQLYQSLFPINLIAEIKNRINSDILNDSTPDKSNIDKFDHADNQYKGDNMDRVGGIKGDADDLDSIEKRDKSDRYDEDWGVGMRSKRRGLNFSNVRLPSRMLQFCDNCRIPLHNIYKYREPCPFPKEYIKLDLEINVKKPKSEETPNHTPDVNTTATNSSISTNSTPVTTNRSPITATNSTNETESSDKYKKIIKKCYCSLCYEKKGKRSVHFRRHCDLLTDEDKEEYKVRNEKVEKAMELLTKLIPSTPNAIDYTQFNNIKLKALYNHMLDQCDSLYLKALINVGLLPREADSDTVVKYPPQPTTGASESTNTKEKPSEGTAPDEASGLVKNYIRSFNNIYKLQNSLMLPIIYKNNPDNI</sequence>
<dbReference type="InterPro" id="IPR019787">
    <property type="entry name" value="Znf_PHD-finger"/>
</dbReference>
<dbReference type="PANTHER" id="PTHR10799">
    <property type="entry name" value="SNF2/RAD54 HELICASE FAMILY"/>
    <property type="match status" value="1"/>
</dbReference>
<feature type="compositionally biased region" description="Basic and acidic residues" evidence="7">
    <location>
        <begin position="834"/>
        <end position="843"/>
    </location>
</feature>
<feature type="domain" description="PHD-type" evidence="8">
    <location>
        <begin position="155"/>
        <end position="215"/>
    </location>
</feature>
<feature type="domain" description="Helicase ATP-binding" evidence="10">
    <location>
        <begin position="351"/>
        <end position="518"/>
    </location>
</feature>
<dbReference type="PROSITE" id="PS50016">
    <property type="entry name" value="ZF_PHD_2"/>
    <property type="match status" value="2"/>
</dbReference>
<feature type="region of interest" description="Disordered" evidence="7">
    <location>
        <begin position="818"/>
        <end position="851"/>
    </location>
</feature>
<evidence type="ECO:0000313" key="12">
    <source>
        <dbReference type="EMBL" id="EAN31966.1"/>
    </source>
</evidence>
<feature type="region of interest" description="Disordered" evidence="7">
    <location>
        <begin position="936"/>
        <end position="1014"/>
    </location>
</feature>
<feature type="compositionally biased region" description="Basic and acidic residues" evidence="7">
    <location>
        <begin position="943"/>
        <end position="952"/>
    </location>
</feature>